<sequence>MDDFLYCAGIVKGNGDVFILKIDGAREVNHYTVIISFPTIEAEMIRADDKSMKIALFKVLEAYILVRKES</sequence>
<protein>
    <submittedName>
        <fullName evidence="1">Uncharacterized protein</fullName>
    </submittedName>
</protein>
<comment type="caution">
    <text evidence="1">The sequence shown here is derived from an EMBL/GenBank/DDBJ whole genome shotgun (WGS) entry which is preliminary data.</text>
</comment>
<name>A0A2P8HGF0_CHINA</name>
<accession>A0A2P8HGF0</accession>
<gene>
    <name evidence="1" type="ORF">CLV51_1049</name>
</gene>
<dbReference type="EMBL" id="PYAW01000004">
    <property type="protein sequence ID" value="PSL45307.1"/>
    <property type="molecule type" value="Genomic_DNA"/>
</dbReference>
<dbReference type="Proteomes" id="UP000240971">
    <property type="component" value="Unassembled WGS sequence"/>
</dbReference>
<proteinExistence type="predicted"/>
<evidence type="ECO:0000313" key="1">
    <source>
        <dbReference type="EMBL" id="PSL45307.1"/>
    </source>
</evidence>
<keyword evidence="2" id="KW-1185">Reference proteome</keyword>
<reference evidence="1 2" key="1">
    <citation type="submission" date="2018-03" db="EMBL/GenBank/DDBJ databases">
        <title>Genomic Encyclopedia of Archaeal and Bacterial Type Strains, Phase II (KMG-II): from individual species to whole genera.</title>
        <authorList>
            <person name="Goeker M."/>
        </authorList>
    </citation>
    <scope>NUCLEOTIDE SEQUENCE [LARGE SCALE GENOMIC DNA]</scope>
    <source>
        <strain evidence="1 2">DSM 24859</strain>
    </source>
</reference>
<evidence type="ECO:0000313" key="2">
    <source>
        <dbReference type="Proteomes" id="UP000240971"/>
    </source>
</evidence>
<organism evidence="1 2">
    <name type="scientific">Chitinophaga niastensis</name>
    <dbReference type="NCBI Taxonomy" id="536980"/>
    <lineage>
        <taxon>Bacteria</taxon>
        <taxon>Pseudomonadati</taxon>
        <taxon>Bacteroidota</taxon>
        <taxon>Chitinophagia</taxon>
        <taxon>Chitinophagales</taxon>
        <taxon>Chitinophagaceae</taxon>
        <taxon>Chitinophaga</taxon>
    </lineage>
</organism>
<dbReference type="AlphaFoldDB" id="A0A2P8HGF0"/>